<organism evidence="4">
    <name type="scientific">bioreactor metagenome</name>
    <dbReference type="NCBI Taxonomy" id="1076179"/>
    <lineage>
        <taxon>unclassified sequences</taxon>
        <taxon>metagenomes</taxon>
        <taxon>ecological metagenomes</taxon>
    </lineage>
</organism>
<dbReference type="GO" id="GO:0000272">
    <property type="term" value="P:polysaccharide catabolic process"/>
    <property type="evidence" value="ECO:0007669"/>
    <property type="project" value="InterPro"/>
</dbReference>
<comment type="caution">
    <text evidence="4">The sequence shown here is derived from an EMBL/GenBank/DDBJ whole genome shotgun (WGS) entry which is preliminary data.</text>
</comment>
<protein>
    <recommendedName>
        <fullName evidence="3">Glycoside hydrolase family 5 domain-containing protein</fullName>
    </recommendedName>
</protein>
<dbReference type="InterPro" id="IPR001547">
    <property type="entry name" value="Glyco_hydro_5"/>
</dbReference>
<dbReference type="InterPro" id="IPR017853">
    <property type="entry name" value="GH"/>
</dbReference>
<keyword evidence="2" id="KW-0326">Glycosidase</keyword>
<reference evidence="4" key="1">
    <citation type="submission" date="2019-08" db="EMBL/GenBank/DDBJ databases">
        <authorList>
            <person name="Kucharzyk K."/>
            <person name="Murdoch R.W."/>
            <person name="Higgins S."/>
            <person name="Loffler F."/>
        </authorList>
    </citation>
    <scope>NUCLEOTIDE SEQUENCE</scope>
</reference>
<evidence type="ECO:0000256" key="1">
    <source>
        <dbReference type="ARBA" id="ARBA00022801"/>
    </source>
</evidence>
<accession>A0A645E693</accession>
<evidence type="ECO:0000313" key="4">
    <source>
        <dbReference type="EMBL" id="MPM97310.1"/>
    </source>
</evidence>
<dbReference type="Pfam" id="PF00150">
    <property type="entry name" value="Cellulase"/>
    <property type="match status" value="1"/>
</dbReference>
<evidence type="ECO:0000256" key="2">
    <source>
        <dbReference type="ARBA" id="ARBA00023295"/>
    </source>
</evidence>
<name>A0A645E693_9ZZZZ</name>
<feature type="domain" description="Glycoside hydrolase family 5" evidence="3">
    <location>
        <begin position="10"/>
        <end position="143"/>
    </location>
</feature>
<dbReference type="SUPFAM" id="SSF51445">
    <property type="entry name" value="(Trans)glycosidases"/>
    <property type="match status" value="1"/>
</dbReference>
<dbReference type="Gene3D" id="3.20.20.80">
    <property type="entry name" value="Glycosidases"/>
    <property type="match status" value="1"/>
</dbReference>
<dbReference type="GO" id="GO:0004553">
    <property type="term" value="F:hydrolase activity, hydrolyzing O-glycosyl compounds"/>
    <property type="evidence" value="ECO:0007669"/>
    <property type="project" value="InterPro"/>
</dbReference>
<dbReference type="AlphaFoldDB" id="A0A645E693"/>
<evidence type="ECO:0000259" key="3">
    <source>
        <dbReference type="Pfam" id="PF00150"/>
    </source>
</evidence>
<proteinExistence type="predicted"/>
<sequence>MGGDYLKESADPWADISEQLVKAIREIDPDTPIITEPDFTRTRPIAGKNIIYSPHFYSPHSYTHQGVLGQVRWSYPGVIDGVYWDKEQLRVSMKDAIEFQKKYNVPIFVGEFSVINWAKGGDRYLKDMIELFEEYGWDWTYHAFREYPGWSVEHEGIDWHKIVPSADNPRKQVLLEALGRNRTE</sequence>
<dbReference type="EMBL" id="VSSQ01043603">
    <property type="protein sequence ID" value="MPM97310.1"/>
    <property type="molecule type" value="Genomic_DNA"/>
</dbReference>
<keyword evidence="1" id="KW-0378">Hydrolase</keyword>
<gene>
    <name evidence="4" type="ORF">SDC9_144483</name>
</gene>